<evidence type="ECO:0000313" key="2">
    <source>
        <dbReference type="EMBL" id="KAF2439869.1"/>
    </source>
</evidence>
<feature type="region of interest" description="Disordered" evidence="1">
    <location>
        <begin position="241"/>
        <end position="283"/>
    </location>
</feature>
<organism evidence="2 3">
    <name type="scientific">Karstenula rhodostoma CBS 690.94</name>
    <dbReference type="NCBI Taxonomy" id="1392251"/>
    <lineage>
        <taxon>Eukaryota</taxon>
        <taxon>Fungi</taxon>
        <taxon>Dikarya</taxon>
        <taxon>Ascomycota</taxon>
        <taxon>Pezizomycotina</taxon>
        <taxon>Dothideomycetes</taxon>
        <taxon>Pleosporomycetidae</taxon>
        <taxon>Pleosporales</taxon>
        <taxon>Massarineae</taxon>
        <taxon>Didymosphaeriaceae</taxon>
        <taxon>Karstenula</taxon>
    </lineage>
</organism>
<keyword evidence="3" id="KW-1185">Reference proteome</keyword>
<name>A0A9P4P7K1_9PLEO</name>
<gene>
    <name evidence="2" type="ORF">P171DRAFT_447847</name>
</gene>
<reference evidence="2" key="1">
    <citation type="journal article" date="2020" name="Stud. Mycol.">
        <title>101 Dothideomycetes genomes: a test case for predicting lifestyles and emergence of pathogens.</title>
        <authorList>
            <person name="Haridas S."/>
            <person name="Albert R."/>
            <person name="Binder M."/>
            <person name="Bloem J."/>
            <person name="Labutti K."/>
            <person name="Salamov A."/>
            <person name="Andreopoulos B."/>
            <person name="Baker S."/>
            <person name="Barry K."/>
            <person name="Bills G."/>
            <person name="Bluhm B."/>
            <person name="Cannon C."/>
            <person name="Castanera R."/>
            <person name="Culley D."/>
            <person name="Daum C."/>
            <person name="Ezra D."/>
            <person name="Gonzalez J."/>
            <person name="Henrissat B."/>
            <person name="Kuo A."/>
            <person name="Liang C."/>
            <person name="Lipzen A."/>
            <person name="Lutzoni F."/>
            <person name="Magnuson J."/>
            <person name="Mondo S."/>
            <person name="Nolan M."/>
            <person name="Ohm R."/>
            <person name="Pangilinan J."/>
            <person name="Park H.-J."/>
            <person name="Ramirez L."/>
            <person name="Alfaro M."/>
            <person name="Sun H."/>
            <person name="Tritt A."/>
            <person name="Yoshinaga Y."/>
            <person name="Zwiers L.-H."/>
            <person name="Turgeon B."/>
            <person name="Goodwin S."/>
            <person name="Spatafora J."/>
            <person name="Crous P."/>
            <person name="Grigoriev I."/>
        </authorList>
    </citation>
    <scope>NUCLEOTIDE SEQUENCE</scope>
    <source>
        <strain evidence="2">CBS 690.94</strain>
    </source>
</reference>
<dbReference type="EMBL" id="MU001508">
    <property type="protein sequence ID" value="KAF2439869.1"/>
    <property type="molecule type" value="Genomic_DNA"/>
</dbReference>
<proteinExistence type="predicted"/>
<feature type="compositionally biased region" description="Basic and acidic residues" evidence="1">
    <location>
        <begin position="8"/>
        <end position="25"/>
    </location>
</feature>
<feature type="compositionally biased region" description="Polar residues" evidence="1">
    <location>
        <begin position="26"/>
        <end position="48"/>
    </location>
</feature>
<dbReference type="AlphaFoldDB" id="A0A9P4P7K1"/>
<feature type="compositionally biased region" description="Acidic residues" evidence="1">
    <location>
        <begin position="245"/>
        <end position="272"/>
    </location>
</feature>
<dbReference type="Proteomes" id="UP000799764">
    <property type="component" value="Unassembled WGS sequence"/>
</dbReference>
<accession>A0A9P4P7K1</accession>
<feature type="region of interest" description="Disordered" evidence="1">
    <location>
        <begin position="1"/>
        <end position="49"/>
    </location>
</feature>
<evidence type="ECO:0000256" key="1">
    <source>
        <dbReference type="SAM" id="MobiDB-lite"/>
    </source>
</evidence>
<sequence>MSNQSNHSPEHNAQDNHAISPERARTSSPLTPSPTDIASSDIQPSNTPEHAFRVPAQKSSGLPSHLLGTPPPSDPVVLADKYSASSLGNASYEDTVQSLSLPVYHSGTTVQDTPTPTNNGKGIILDWEYLYGLLQDVNTRFEQHQADPESTLFLLIITEIIEDYLRTWGRNTFLSYGHRDHGNDWLLWKISSTLLQSSFEYHFMMKWEVTDMKLWGADHTELNGYRLPLEEKLVWSERGVKSDREEFEDAVEEDAVEEDAVEEDAVEEDAVEDAVGVPDPDFF</sequence>
<comment type="caution">
    <text evidence="2">The sequence shown here is derived from an EMBL/GenBank/DDBJ whole genome shotgun (WGS) entry which is preliminary data.</text>
</comment>
<evidence type="ECO:0000313" key="3">
    <source>
        <dbReference type="Proteomes" id="UP000799764"/>
    </source>
</evidence>
<protein>
    <submittedName>
        <fullName evidence="2">Uncharacterized protein</fullName>
    </submittedName>
</protein>